<dbReference type="EMBL" id="MHLL01000003">
    <property type="protein sequence ID" value="OGZ10724.1"/>
    <property type="molecule type" value="Genomic_DNA"/>
</dbReference>
<evidence type="ECO:0000256" key="1">
    <source>
        <dbReference type="SAM" id="MobiDB-lite"/>
    </source>
</evidence>
<reference evidence="2 3" key="1">
    <citation type="journal article" date="2016" name="Nat. Commun.">
        <title>Thousands of microbial genomes shed light on interconnected biogeochemical processes in an aquifer system.</title>
        <authorList>
            <person name="Anantharaman K."/>
            <person name="Brown C.T."/>
            <person name="Hug L.A."/>
            <person name="Sharon I."/>
            <person name="Castelle C.J."/>
            <person name="Probst A.J."/>
            <person name="Thomas B.C."/>
            <person name="Singh A."/>
            <person name="Wilkins M.J."/>
            <person name="Karaoz U."/>
            <person name="Brodie E.L."/>
            <person name="Williams K.H."/>
            <person name="Hubbard S.S."/>
            <person name="Banfield J.F."/>
        </authorList>
    </citation>
    <scope>NUCLEOTIDE SEQUENCE [LARGE SCALE GENOMIC DNA]</scope>
</reference>
<evidence type="ECO:0000313" key="3">
    <source>
        <dbReference type="Proteomes" id="UP000177996"/>
    </source>
</evidence>
<organism evidence="2 3">
    <name type="scientific">Candidatus Lloydbacteria bacterium RIFCSPHIGHO2_02_FULL_50_13</name>
    <dbReference type="NCBI Taxonomy" id="1798661"/>
    <lineage>
        <taxon>Bacteria</taxon>
        <taxon>Candidatus Lloydiibacteriota</taxon>
    </lineage>
</organism>
<comment type="caution">
    <text evidence="2">The sequence shown here is derived from an EMBL/GenBank/DDBJ whole genome shotgun (WGS) entry which is preliminary data.</text>
</comment>
<dbReference type="AlphaFoldDB" id="A0A1G2DAS5"/>
<sequence length="248" mass="27511">MLFHFLFSPDANKSPPVVTASEPAPQAEKSVVSPNATSPAQDNVALELVKKLSLCVDTRMIGVGVDCIRKDFFPLLGLEENDRVLFGQMGMNSDGRYFSFTVVKESPSGKTTSIFGVSFVFERTAHPRANEEALWKTLFEINNGTLYGKIPARDGGLVDIYDYGRGFYLTEDQQGNVAMDIGLEKNPYSSADSLLQKGKTVGALMKERLQSLEKVGKGGPAYFNVTVWGLQSEVKPDPDWKHWMKFHF</sequence>
<evidence type="ECO:0000313" key="2">
    <source>
        <dbReference type="EMBL" id="OGZ10724.1"/>
    </source>
</evidence>
<proteinExistence type="predicted"/>
<dbReference type="STRING" id="1798661.A3D65_01635"/>
<dbReference type="Proteomes" id="UP000177996">
    <property type="component" value="Unassembled WGS sequence"/>
</dbReference>
<accession>A0A1G2DAS5</accession>
<gene>
    <name evidence="2" type="ORF">A3D65_01635</name>
</gene>
<name>A0A1G2DAS5_9BACT</name>
<protein>
    <submittedName>
        <fullName evidence="2">Uncharacterized protein</fullName>
    </submittedName>
</protein>
<feature type="region of interest" description="Disordered" evidence="1">
    <location>
        <begin position="14"/>
        <end position="38"/>
    </location>
</feature>